<protein>
    <submittedName>
        <fullName evidence="1">Uncharacterized protein</fullName>
    </submittedName>
</protein>
<dbReference type="EnsemblMetazoa" id="ENSAATROPT011861">
    <property type="protein sequence ID" value="ENSAATROPP010744"/>
    <property type="gene ID" value="ENSAATROPG009665"/>
</dbReference>
<evidence type="ECO:0000313" key="1">
    <source>
        <dbReference type="EnsemblMetazoa" id="ENSAATROPP010744"/>
    </source>
</evidence>
<dbReference type="AlphaFoldDB" id="A0AAG5DIT6"/>
<reference evidence="1" key="1">
    <citation type="submission" date="2024-04" db="UniProtKB">
        <authorList>
            <consortium name="EnsemblMetazoa"/>
        </authorList>
    </citation>
    <scope>IDENTIFICATION</scope>
    <source>
        <strain evidence="1">EBRO</strain>
    </source>
</reference>
<dbReference type="Proteomes" id="UP000075880">
    <property type="component" value="Unassembled WGS sequence"/>
</dbReference>
<sequence length="495" mass="54630">MGHIVHVRRVEGHRALTEHAADQVDEVVTLAQILRAVEELLQVVRTGRAGDVARPHRVVEADANRRKLVADALVQKVEWRWGVAEWPRPFARHRLRPLAHDPLVDARVDGAGQREHLVVTPVRLELGQMLGQPVVRAQEQRVQQGDVRVHVDARVARLVADDFEVGVGRAQPRARSLRQVLGRIEQMRPQPATLAGAQEQRDVGAVPIELGQVEQVGGLVELVGRTEPAAIADRECAPHVVQTRRPVLPVVRIVLGHLQRLAGRVPVAGQQLAVVRRAALNVHPVVHGLHGRFGEVVLDELAPLDERNRACRVPCVHTARVELAGNFPRQRQLTAGRAASERVDPVVVRRRKQPPVLVLVLLRLDERPTLSAKLRTHGHGQAAQVEATLVRGHAGGCAEPIDEKRGRSEHVARQHILTLGFGRRQAVDDLRVRRTTADDLHARASDCAFQALRLFEHRQAVVERFLEIGLGGEAFQLPGEGGRQLVAVCSVIGHL</sequence>
<evidence type="ECO:0000313" key="2">
    <source>
        <dbReference type="Proteomes" id="UP000075880"/>
    </source>
</evidence>
<name>A0AAG5DIT6_ANOAO</name>
<organism evidence="1 2">
    <name type="scientific">Anopheles atroparvus</name>
    <name type="common">European mosquito</name>
    <dbReference type="NCBI Taxonomy" id="41427"/>
    <lineage>
        <taxon>Eukaryota</taxon>
        <taxon>Metazoa</taxon>
        <taxon>Ecdysozoa</taxon>
        <taxon>Arthropoda</taxon>
        <taxon>Hexapoda</taxon>
        <taxon>Insecta</taxon>
        <taxon>Pterygota</taxon>
        <taxon>Neoptera</taxon>
        <taxon>Endopterygota</taxon>
        <taxon>Diptera</taxon>
        <taxon>Nematocera</taxon>
        <taxon>Culicoidea</taxon>
        <taxon>Culicidae</taxon>
        <taxon>Anophelinae</taxon>
        <taxon>Anopheles</taxon>
    </lineage>
</organism>
<proteinExistence type="predicted"/>
<accession>A0AAG5DIT6</accession>
<keyword evidence="2" id="KW-1185">Reference proteome</keyword>